<organism evidence="1 2">
    <name type="scientific">Amycolatopsis minnesotensis</name>
    <dbReference type="NCBI Taxonomy" id="337894"/>
    <lineage>
        <taxon>Bacteria</taxon>
        <taxon>Bacillati</taxon>
        <taxon>Actinomycetota</taxon>
        <taxon>Actinomycetes</taxon>
        <taxon>Pseudonocardiales</taxon>
        <taxon>Pseudonocardiaceae</taxon>
        <taxon>Amycolatopsis</taxon>
    </lineage>
</organism>
<gene>
    <name evidence="1" type="ORF">GCM10009754_49940</name>
</gene>
<dbReference type="Pfam" id="PF13560">
    <property type="entry name" value="HTH_31"/>
    <property type="match status" value="1"/>
</dbReference>
<reference evidence="2" key="1">
    <citation type="journal article" date="2019" name="Int. J. Syst. Evol. Microbiol.">
        <title>The Global Catalogue of Microorganisms (GCM) 10K type strain sequencing project: providing services to taxonomists for standard genome sequencing and annotation.</title>
        <authorList>
            <consortium name="The Broad Institute Genomics Platform"/>
            <consortium name="The Broad Institute Genome Sequencing Center for Infectious Disease"/>
            <person name="Wu L."/>
            <person name="Ma J."/>
        </authorList>
    </citation>
    <scope>NUCLEOTIDE SEQUENCE [LARGE SCALE GENOMIC DNA]</scope>
    <source>
        <strain evidence="2">JCM 14545</strain>
    </source>
</reference>
<comment type="caution">
    <text evidence="1">The sequence shown here is derived from an EMBL/GenBank/DDBJ whole genome shotgun (WGS) entry which is preliminary data.</text>
</comment>
<accession>A0ABP5CXI1</accession>
<protein>
    <recommendedName>
        <fullName evidence="3">Helix-turn-helix protein</fullName>
    </recommendedName>
</protein>
<keyword evidence="2" id="KW-1185">Reference proteome</keyword>
<dbReference type="Proteomes" id="UP001501116">
    <property type="component" value="Unassembled WGS sequence"/>
</dbReference>
<dbReference type="EMBL" id="BAAANN010000020">
    <property type="protein sequence ID" value="GAA1970191.1"/>
    <property type="molecule type" value="Genomic_DNA"/>
</dbReference>
<evidence type="ECO:0000313" key="2">
    <source>
        <dbReference type="Proteomes" id="UP001501116"/>
    </source>
</evidence>
<name>A0ABP5CXI1_9PSEU</name>
<evidence type="ECO:0008006" key="3">
    <source>
        <dbReference type="Google" id="ProtNLM"/>
    </source>
</evidence>
<proteinExistence type="predicted"/>
<sequence length="87" mass="9421">MRSLREGAGLLLRDATGELKLSADAVVSRYESGHNRPQWASVKALLALYEASNEDRERAAVLWEEAGVPVPQVRLPAAAHSLSVGVR</sequence>
<evidence type="ECO:0000313" key="1">
    <source>
        <dbReference type="EMBL" id="GAA1970191.1"/>
    </source>
</evidence>